<organism evidence="2 3">
    <name type="scientific">Legionella santicrucis</name>
    <dbReference type="NCBI Taxonomy" id="45074"/>
    <lineage>
        <taxon>Bacteria</taxon>
        <taxon>Pseudomonadati</taxon>
        <taxon>Pseudomonadota</taxon>
        <taxon>Gammaproteobacteria</taxon>
        <taxon>Legionellales</taxon>
        <taxon>Legionellaceae</taxon>
        <taxon>Legionella</taxon>
    </lineage>
</organism>
<dbReference type="InterPro" id="IPR036515">
    <property type="entry name" value="Transposase_17_sf"/>
</dbReference>
<dbReference type="NCBIfam" id="NF047646">
    <property type="entry name" value="REP_Tyr_transpos"/>
    <property type="match status" value="1"/>
</dbReference>
<evidence type="ECO:0000313" key="2">
    <source>
        <dbReference type="EMBL" id="KTD63517.1"/>
    </source>
</evidence>
<dbReference type="PANTHER" id="PTHR36966:SF1">
    <property type="entry name" value="REP-ASSOCIATED TYROSINE TRANSPOSASE"/>
    <property type="match status" value="1"/>
</dbReference>
<sequence length="167" mass="20085">MYFFSQGPHFIHFEIDEIVILPDHFHMLMTLPKEDGDYSLRLRLIKGYFSQQIAPKEYVNPVRKKKSERGIWQRRFWEHLIRDAKDYEHHFNYIPHNLVKHSYVKKASDWLYSSIHRSIRTGILPENRAYGDDFNEESLESKLLLGLDPIYLLPEFFILMVKCQQKG</sequence>
<dbReference type="InterPro" id="IPR002686">
    <property type="entry name" value="Transposase_17"/>
</dbReference>
<accession>A0A0W0Z316</accession>
<dbReference type="RefSeq" id="WP_065236276.1">
    <property type="nucleotide sequence ID" value="NZ_CAAAIH010000022.1"/>
</dbReference>
<dbReference type="GO" id="GO:0006313">
    <property type="term" value="P:DNA transposition"/>
    <property type="evidence" value="ECO:0007669"/>
    <property type="project" value="InterPro"/>
</dbReference>
<comment type="caution">
    <text evidence="2">The sequence shown here is derived from an EMBL/GenBank/DDBJ whole genome shotgun (WGS) entry which is preliminary data.</text>
</comment>
<dbReference type="AlphaFoldDB" id="A0A0W0Z316"/>
<dbReference type="STRING" id="45074.Lsan_0950"/>
<proteinExistence type="predicted"/>
<evidence type="ECO:0000259" key="1">
    <source>
        <dbReference type="SMART" id="SM01321"/>
    </source>
</evidence>
<dbReference type="PATRIC" id="fig|45074.5.peg.1001"/>
<dbReference type="SMART" id="SM01321">
    <property type="entry name" value="Y1_Tnp"/>
    <property type="match status" value="1"/>
</dbReference>
<dbReference type="InterPro" id="IPR052715">
    <property type="entry name" value="RAYT_transposase"/>
</dbReference>
<protein>
    <submittedName>
        <fullName evidence="2">Transposase IS200 like protein</fullName>
    </submittedName>
</protein>
<gene>
    <name evidence="2" type="ORF">Lsan_0950</name>
</gene>
<dbReference type="GO" id="GO:0004803">
    <property type="term" value="F:transposase activity"/>
    <property type="evidence" value="ECO:0007669"/>
    <property type="project" value="InterPro"/>
</dbReference>
<dbReference type="EMBL" id="LNYU01000024">
    <property type="protein sequence ID" value="KTD63517.1"/>
    <property type="molecule type" value="Genomic_DNA"/>
</dbReference>
<dbReference type="SUPFAM" id="SSF143422">
    <property type="entry name" value="Transposase IS200-like"/>
    <property type="match status" value="1"/>
</dbReference>
<dbReference type="GO" id="GO:0043565">
    <property type="term" value="F:sequence-specific DNA binding"/>
    <property type="evidence" value="ECO:0007669"/>
    <property type="project" value="TreeGrafter"/>
</dbReference>
<name>A0A0W0Z316_9GAMM</name>
<dbReference type="PANTHER" id="PTHR36966">
    <property type="entry name" value="REP-ASSOCIATED TYROSINE TRANSPOSASE"/>
    <property type="match status" value="1"/>
</dbReference>
<dbReference type="Gene3D" id="3.30.70.1290">
    <property type="entry name" value="Transposase IS200-like"/>
    <property type="match status" value="1"/>
</dbReference>
<evidence type="ECO:0000313" key="3">
    <source>
        <dbReference type="Proteomes" id="UP000054703"/>
    </source>
</evidence>
<keyword evidence="3" id="KW-1185">Reference proteome</keyword>
<feature type="domain" description="Transposase IS200-like" evidence="1">
    <location>
        <begin position="1"/>
        <end position="97"/>
    </location>
</feature>
<reference evidence="2 3" key="1">
    <citation type="submission" date="2015-11" db="EMBL/GenBank/DDBJ databases">
        <title>Genomic analysis of 38 Legionella species identifies large and diverse effector repertoires.</title>
        <authorList>
            <person name="Burstein D."/>
            <person name="Amaro F."/>
            <person name="Zusman T."/>
            <person name="Lifshitz Z."/>
            <person name="Cohen O."/>
            <person name="Gilbert J.A."/>
            <person name="Pupko T."/>
            <person name="Shuman H.A."/>
            <person name="Segal G."/>
        </authorList>
    </citation>
    <scope>NUCLEOTIDE SEQUENCE [LARGE SCALE GENOMIC DNA]</scope>
    <source>
        <strain evidence="2 3">SC-63-C7</strain>
    </source>
</reference>
<dbReference type="Proteomes" id="UP000054703">
    <property type="component" value="Unassembled WGS sequence"/>
</dbReference>